<name>A0A0A1TQ21_9HYPO</name>
<organism evidence="2 3">
    <name type="scientific">[Torrubiella] hemipterigena</name>
    <dbReference type="NCBI Taxonomy" id="1531966"/>
    <lineage>
        <taxon>Eukaryota</taxon>
        <taxon>Fungi</taxon>
        <taxon>Dikarya</taxon>
        <taxon>Ascomycota</taxon>
        <taxon>Pezizomycotina</taxon>
        <taxon>Sordariomycetes</taxon>
        <taxon>Hypocreomycetidae</taxon>
        <taxon>Hypocreales</taxon>
        <taxon>Clavicipitaceae</taxon>
        <taxon>Clavicipitaceae incertae sedis</taxon>
        <taxon>'Torrubiella' clade</taxon>
    </lineage>
</organism>
<reference evidence="2 3" key="1">
    <citation type="journal article" date="2015" name="Genome Announc.">
        <title>Draft Genome Sequence and Gene Annotation of the Entomopathogenic Fungus Verticillium hemipterigenum.</title>
        <authorList>
            <person name="Horn F."/>
            <person name="Habel A."/>
            <person name="Scharf D.H."/>
            <person name="Dworschak J."/>
            <person name="Brakhage A.A."/>
            <person name="Guthke R."/>
            <person name="Hertweck C."/>
            <person name="Linde J."/>
        </authorList>
    </citation>
    <scope>NUCLEOTIDE SEQUENCE [LARGE SCALE GENOMIC DNA]</scope>
</reference>
<dbReference type="Proteomes" id="UP000039046">
    <property type="component" value="Unassembled WGS sequence"/>
</dbReference>
<gene>
    <name evidence="2" type="ORF">VHEMI09461</name>
</gene>
<feature type="chain" id="PRO_5001990435" description="Cyanovirin-N domain-containing protein" evidence="1">
    <location>
        <begin position="18"/>
        <end position="124"/>
    </location>
</feature>
<evidence type="ECO:0000313" key="2">
    <source>
        <dbReference type="EMBL" id="CEJ93900.1"/>
    </source>
</evidence>
<dbReference type="HOGENOM" id="CLU_1972011_0_0_1"/>
<feature type="signal peptide" evidence="1">
    <location>
        <begin position="1"/>
        <end position="17"/>
    </location>
</feature>
<dbReference type="EMBL" id="CDHN01000006">
    <property type="protein sequence ID" value="CEJ93900.1"/>
    <property type="molecule type" value="Genomic_DNA"/>
</dbReference>
<proteinExistence type="predicted"/>
<dbReference type="AlphaFoldDB" id="A0A0A1TQ21"/>
<sequence>MKYQFFLLTAFTQLVTARFSVNVGVETVNGKCTVDFLPSDDVLGSVYCATSSDCHTNGNDIATAHAKCSTPKGDADLFIYPKDTLKFCRTGFCSCMNTRKTKHVPGQNGDLNLYNANDDHAWPC</sequence>
<keyword evidence="3" id="KW-1185">Reference proteome</keyword>
<accession>A0A0A1TQ21</accession>
<evidence type="ECO:0008006" key="4">
    <source>
        <dbReference type="Google" id="ProtNLM"/>
    </source>
</evidence>
<keyword evidence="1" id="KW-0732">Signal</keyword>
<evidence type="ECO:0000256" key="1">
    <source>
        <dbReference type="SAM" id="SignalP"/>
    </source>
</evidence>
<protein>
    <recommendedName>
        <fullName evidence="4">Cyanovirin-N domain-containing protein</fullName>
    </recommendedName>
</protein>
<evidence type="ECO:0000313" key="3">
    <source>
        <dbReference type="Proteomes" id="UP000039046"/>
    </source>
</evidence>
<dbReference type="OrthoDB" id="10305075at2759"/>